<dbReference type="SUPFAM" id="SSF52402">
    <property type="entry name" value="Adenine nucleotide alpha hydrolases-like"/>
    <property type="match status" value="1"/>
</dbReference>
<comment type="domain">
    <text evidence="6">The N-terminal region contains the highly conserved SGGXDS motif, predicted to be a P-loop motif involved in ATP binding.</text>
</comment>
<reference evidence="9" key="1">
    <citation type="submission" date="2016-11" db="EMBL/GenBank/DDBJ databases">
        <authorList>
            <person name="Varghese N."/>
            <person name="Submissions S."/>
        </authorList>
    </citation>
    <scope>NUCLEOTIDE SEQUENCE [LARGE SCALE GENOMIC DNA]</scope>
    <source>
        <strain evidence="9">DSM 6637</strain>
    </source>
</reference>
<feature type="domain" description="tRNA(Ile)-lysidine/2-thiocytidine synthase N-terminal" evidence="7">
    <location>
        <begin position="20"/>
        <end position="198"/>
    </location>
</feature>
<gene>
    <name evidence="6" type="primary">tilS</name>
    <name evidence="8" type="ORF">SAMN05444389_107131</name>
</gene>
<comment type="catalytic activity">
    <reaction evidence="5 6">
        <text>cytidine(34) in tRNA(Ile2) + L-lysine + ATP = lysidine(34) in tRNA(Ile2) + AMP + diphosphate + H(+)</text>
        <dbReference type="Rhea" id="RHEA:43744"/>
        <dbReference type="Rhea" id="RHEA-COMP:10625"/>
        <dbReference type="Rhea" id="RHEA-COMP:10670"/>
        <dbReference type="ChEBI" id="CHEBI:15378"/>
        <dbReference type="ChEBI" id="CHEBI:30616"/>
        <dbReference type="ChEBI" id="CHEBI:32551"/>
        <dbReference type="ChEBI" id="CHEBI:33019"/>
        <dbReference type="ChEBI" id="CHEBI:82748"/>
        <dbReference type="ChEBI" id="CHEBI:83665"/>
        <dbReference type="ChEBI" id="CHEBI:456215"/>
        <dbReference type="EC" id="6.3.4.19"/>
    </reaction>
</comment>
<keyword evidence="3 6" id="KW-0547">Nucleotide-binding</keyword>
<protein>
    <recommendedName>
        <fullName evidence="6">tRNA(Ile)-lysidine synthase</fullName>
        <ecNumber evidence="6">6.3.4.19</ecNumber>
    </recommendedName>
    <alternativeName>
        <fullName evidence="6">tRNA(Ile)-2-lysyl-cytidine synthase</fullName>
    </alternativeName>
    <alternativeName>
        <fullName evidence="6">tRNA(Ile)-lysidine synthetase</fullName>
    </alternativeName>
</protein>
<dbReference type="CDD" id="cd01992">
    <property type="entry name" value="TilS_N"/>
    <property type="match status" value="1"/>
</dbReference>
<evidence type="ECO:0000313" key="8">
    <source>
        <dbReference type="EMBL" id="SHM34326.1"/>
    </source>
</evidence>
<evidence type="ECO:0000256" key="3">
    <source>
        <dbReference type="ARBA" id="ARBA00022741"/>
    </source>
</evidence>
<dbReference type="STRING" id="53463.SAMN05444389_107131"/>
<comment type="function">
    <text evidence="6">Ligates lysine onto the cytidine present at position 34 of the AUA codon-specific tRNA(Ile) that contains the anticodon CAU, in an ATP-dependent manner. Cytidine is converted to lysidine, thus changing the amino acid specificity of the tRNA from methionine to isoleucine.</text>
</comment>
<evidence type="ECO:0000259" key="7">
    <source>
        <dbReference type="Pfam" id="PF01171"/>
    </source>
</evidence>
<organism evidence="8 9">
    <name type="scientific">Paracoccus solventivorans</name>
    <dbReference type="NCBI Taxonomy" id="53463"/>
    <lineage>
        <taxon>Bacteria</taxon>
        <taxon>Pseudomonadati</taxon>
        <taxon>Pseudomonadota</taxon>
        <taxon>Alphaproteobacteria</taxon>
        <taxon>Rhodobacterales</taxon>
        <taxon>Paracoccaceae</taxon>
        <taxon>Paracoccus</taxon>
    </lineage>
</organism>
<evidence type="ECO:0000256" key="4">
    <source>
        <dbReference type="ARBA" id="ARBA00022840"/>
    </source>
</evidence>
<keyword evidence="1 6" id="KW-0436">Ligase</keyword>
<keyword evidence="4 6" id="KW-0067">ATP-binding</keyword>
<dbReference type="InterPro" id="IPR014729">
    <property type="entry name" value="Rossmann-like_a/b/a_fold"/>
</dbReference>
<evidence type="ECO:0000256" key="6">
    <source>
        <dbReference type="HAMAP-Rule" id="MF_01161"/>
    </source>
</evidence>
<dbReference type="GO" id="GO:0005737">
    <property type="term" value="C:cytoplasm"/>
    <property type="evidence" value="ECO:0007669"/>
    <property type="project" value="UniProtKB-SubCell"/>
</dbReference>
<name>A0A1M7I0L2_9RHOB</name>
<sequence length="455" mass="47518">MPQAAAAALDRLAGDLPALGVAVSGGSDSLALLHLAAAWARARGIRIEAATVDHRLRPESAAEAEAVARSCAALGIAHEVLVWDHGRDVPGNLMDAARRARLRLLADWAAARGLGAVALGHTQDDQAETLLMRLSRGAGLDGLSGMADSRQQGGVLWLRPLLGLRREALRDWLRGRGIAWADDPSNDDPGYERVRVRRAIAALALPVPALARSAAHLADARAALAEAAVAAAAGASADRGMLRLPLTALQDSTPEIRRRLLLAALRWVTGADYPPRGEDAARLLATLLAGGQGTLEGVIARVRGGVVEFLREPAAAARGGTVAAGLCPGATAVALFAENSPPDHPAGKQPWGLFSDPPSIPGAHKPGDIYAPKTLLWDRRWRLEGVPEGAEITAAGEAEVVARDWRAAGLPLVALASSPLVTAGGRAIMPLLDRREISAIPLRGLPEFAAILRSH</sequence>
<keyword evidence="9" id="KW-1185">Reference proteome</keyword>
<dbReference type="AlphaFoldDB" id="A0A1M7I0L2"/>
<dbReference type="GO" id="GO:0006400">
    <property type="term" value="P:tRNA modification"/>
    <property type="evidence" value="ECO:0007669"/>
    <property type="project" value="UniProtKB-UniRule"/>
</dbReference>
<keyword evidence="6" id="KW-0963">Cytoplasm</keyword>
<dbReference type="HAMAP" id="MF_01161">
    <property type="entry name" value="tRNA_Ile_lys_synt"/>
    <property type="match status" value="1"/>
</dbReference>
<accession>A0A1M7I0L2</accession>
<dbReference type="GO" id="GO:0005524">
    <property type="term" value="F:ATP binding"/>
    <property type="evidence" value="ECO:0007669"/>
    <property type="project" value="UniProtKB-UniRule"/>
</dbReference>
<feature type="binding site" evidence="6">
    <location>
        <begin position="24"/>
        <end position="29"/>
    </location>
    <ligand>
        <name>ATP</name>
        <dbReference type="ChEBI" id="CHEBI:30616"/>
    </ligand>
</feature>
<dbReference type="InterPro" id="IPR012795">
    <property type="entry name" value="tRNA_Ile_lys_synt_N"/>
</dbReference>
<dbReference type="Proteomes" id="UP000184444">
    <property type="component" value="Unassembled WGS sequence"/>
</dbReference>
<dbReference type="GO" id="GO:0032267">
    <property type="term" value="F:tRNA(Ile)-lysidine synthase activity"/>
    <property type="evidence" value="ECO:0007669"/>
    <property type="project" value="UniProtKB-EC"/>
</dbReference>
<dbReference type="EC" id="6.3.4.19" evidence="6"/>
<evidence type="ECO:0000256" key="1">
    <source>
        <dbReference type="ARBA" id="ARBA00022598"/>
    </source>
</evidence>
<evidence type="ECO:0000256" key="5">
    <source>
        <dbReference type="ARBA" id="ARBA00048539"/>
    </source>
</evidence>
<proteinExistence type="inferred from homology"/>
<dbReference type="InterPro" id="IPR012094">
    <property type="entry name" value="tRNA_Ile_lys_synt"/>
</dbReference>
<evidence type="ECO:0000313" key="9">
    <source>
        <dbReference type="Proteomes" id="UP000184444"/>
    </source>
</evidence>
<comment type="similarity">
    <text evidence="6">Belongs to the tRNA(Ile)-lysidine synthase family.</text>
</comment>
<dbReference type="InterPro" id="IPR011063">
    <property type="entry name" value="TilS/TtcA_N"/>
</dbReference>
<dbReference type="Gene3D" id="3.40.50.620">
    <property type="entry name" value="HUPs"/>
    <property type="match status" value="1"/>
</dbReference>
<dbReference type="EMBL" id="FRCK01000007">
    <property type="protein sequence ID" value="SHM34326.1"/>
    <property type="molecule type" value="Genomic_DNA"/>
</dbReference>
<comment type="subcellular location">
    <subcellularLocation>
        <location evidence="6">Cytoplasm</location>
    </subcellularLocation>
</comment>
<dbReference type="PANTHER" id="PTHR43033">
    <property type="entry name" value="TRNA(ILE)-LYSIDINE SYNTHASE-RELATED"/>
    <property type="match status" value="1"/>
</dbReference>
<dbReference type="PANTHER" id="PTHR43033:SF1">
    <property type="entry name" value="TRNA(ILE)-LYSIDINE SYNTHASE-RELATED"/>
    <property type="match status" value="1"/>
</dbReference>
<evidence type="ECO:0000256" key="2">
    <source>
        <dbReference type="ARBA" id="ARBA00022694"/>
    </source>
</evidence>
<dbReference type="NCBIfam" id="TIGR02432">
    <property type="entry name" value="lysidine_TilS_N"/>
    <property type="match status" value="1"/>
</dbReference>
<dbReference type="Pfam" id="PF01171">
    <property type="entry name" value="ATP_bind_3"/>
    <property type="match status" value="1"/>
</dbReference>
<keyword evidence="2 6" id="KW-0819">tRNA processing</keyword>